<proteinExistence type="predicted"/>
<dbReference type="EMBL" id="UINC01009043">
    <property type="protein sequence ID" value="SVA40623.1"/>
    <property type="molecule type" value="Genomic_DNA"/>
</dbReference>
<evidence type="ECO:0000313" key="1">
    <source>
        <dbReference type="EMBL" id="SVA40623.1"/>
    </source>
</evidence>
<accession>A0A381VMD1</accession>
<protein>
    <submittedName>
        <fullName evidence="1">Uncharacterized protein</fullName>
    </submittedName>
</protein>
<dbReference type="AlphaFoldDB" id="A0A381VMD1"/>
<gene>
    <name evidence="1" type="ORF">METZ01_LOCUS93477</name>
</gene>
<name>A0A381VMD1_9ZZZZ</name>
<organism evidence="1">
    <name type="scientific">marine metagenome</name>
    <dbReference type="NCBI Taxonomy" id="408172"/>
    <lineage>
        <taxon>unclassified sequences</taxon>
        <taxon>metagenomes</taxon>
        <taxon>ecological metagenomes</taxon>
    </lineage>
</organism>
<reference evidence="1" key="1">
    <citation type="submission" date="2018-05" db="EMBL/GenBank/DDBJ databases">
        <authorList>
            <person name="Lanie J.A."/>
            <person name="Ng W.-L."/>
            <person name="Kazmierczak K.M."/>
            <person name="Andrzejewski T.M."/>
            <person name="Davidsen T.M."/>
            <person name="Wayne K.J."/>
            <person name="Tettelin H."/>
            <person name="Glass J.I."/>
            <person name="Rusch D."/>
            <person name="Podicherti R."/>
            <person name="Tsui H.-C.T."/>
            <person name="Winkler M.E."/>
        </authorList>
    </citation>
    <scope>NUCLEOTIDE SEQUENCE</scope>
</reference>
<sequence length="83" mass="9198">MFPIGKGGVTMGFTYYEGGVVSLQTGNFFVNSSIQKTPPCGISKRFGKISFFISPEPHVIGISVKRFFLARPYDSVHIFFAKN</sequence>